<comment type="caution">
    <text evidence="5">The sequence shown here is derived from an EMBL/GenBank/DDBJ whole genome shotgun (WGS) entry which is preliminary data.</text>
</comment>
<dbReference type="InterPro" id="IPR051840">
    <property type="entry name" value="NifX/NifY_domain"/>
</dbReference>
<sequence length="148" mass="16598">MNHLTRHLRLTDEDAPSLRLAFASGDKKTVDQHFGSCERLMVYGVAPDRYELLQVAGFNVAQGHDLDKLETRMRVLDGCFAVYCVAVGESVFRQLLARGIRAIRVEPGTRIPDLIAQLQAQWPTTGQHQARASKDPSRFAEFEDGGWD</sequence>
<dbReference type="PANTHER" id="PTHR33937:SF1">
    <property type="entry name" value="IRON-MOLIBDENUM COFACTOR PROCESSING PROTEIN"/>
    <property type="match status" value="1"/>
</dbReference>
<dbReference type="InterPro" id="IPR036105">
    <property type="entry name" value="DiNase_FeMo-co_biosyn_sf"/>
</dbReference>
<evidence type="ECO:0000313" key="5">
    <source>
        <dbReference type="EMBL" id="GAA4497827.1"/>
    </source>
</evidence>
<evidence type="ECO:0000256" key="2">
    <source>
        <dbReference type="ARBA" id="ARBA00023231"/>
    </source>
</evidence>
<gene>
    <name evidence="5" type="ORF">GCM10023095_15020</name>
</gene>
<dbReference type="InterPro" id="IPR003731">
    <property type="entry name" value="Di-Nase_FeMo-co_biosynth"/>
</dbReference>
<evidence type="ECO:0000256" key="1">
    <source>
        <dbReference type="ARBA" id="ARBA00010285"/>
    </source>
</evidence>
<keyword evidence="6" id="KW-1185">Reference proteome</keyword>
<dbReference type="RefSeq" id="WP_345011627.1">
    <property type="nucleotide sequence ID" value="NZ_BAABFC010000010.1"/>
</dbReference>
<protein>
    <recommendedName>
        <fullName evidence="4">Dinitrogenase iron-molybdenum cofactor biosynthesis domain-containing protein</fullName>
    </recommendedName>
</protein>
<comment type="similarity">
    <text evidence="1">Belongs to the NifX/NifY family.</text>
</comment>
<dbReference type="CDD" id="cd00853">
    <property type="entry name" value="NifX"/>
    <property type="match status" value="1"/>
</dbReference>
<dbReference type="Proteomes" id="UP001501321">
    <property type="component" value="Unassembled WGS sequence"/>
</dbReference>
<feature type="domain" description="Dinitrogenase iron-molybdenum cofactor biosynthesis" evidence="4">
    <location>
        <begin position="27"/>
        <end position="119"/>
    </location>
</feature>
<feature type="compositionally biased region" description="Basic and acidic residues" evidence="3">
    <location>
        <begin position="132"/>
        <end position="141"/>
    </location>
</feature>
<organism evidence="5 6">
    <name type="scientific">Pseudaeromonas paramecii</name>
    <dbReference type="NCBI Taxonomy" id="2138166"/>
    <lineage>
        <taxon>Bacteria</taxon>
        <taxon>Pseudomonadati</taxon>
        <taxon>Pseudomonadota</taxon>
        <taxon>Gammaproteobacteria</taxon>
        <taxon>Aeromonadales</taxon>
        <taxon>Aeromonadaceae</taxon>
        <taxon>Pseudaeromonas</taxon>
    </lineage>
</organism>
<feature type="region of interest" description="Disordered" evidence="3">
    <location>
        <begin position="125"/>
        <end position="148"/>
    </location>
</feature>
<reference evidence="6" key="1">
    <citation type="journal article" date="2019" name="Int. J. Syst. Evol. Microbiol.">
        <title>The Global Catalogue of Microorganisms (GCM) 10K type strain sequencing project: providing services to taxonomists for standard genome sequencing and annotation.</title>
        <authorList>
            <consortium name="The Broad Institute Genomics Platform"/>
            <consortium name="The Broad Institute Genome Sequencing Center for Infectious Disease"/>
            <person name="Wu L."/>
            <person name="Ma J."/>
        </authorList>
    </citation>
    <scope>NUCLEOTIDE SEQUENCE [LARGE SCALE GENOMIC DNA]</scope>
    <source>
        <strain evidence="6">JCM 32226</strain>
    </source>
</reference>
<dbReference type="SUPFAM" id="SSF53146">
    <property type="entry name" value="Nitrogenase accessory factor-like"/>
    <property type="match status" value="1"/>
</dbReference>
<dbReference type="Gene3D" id="3.30.420.130">
    <property type="entry name" value="Dinitrogenase iron-molybdenum cofactor biosynthesis domain"/>
    <property type="match status" value="1"/>
</dbReference>
<evidence type="ECO:0000256" key="3">
    <source>
        <dbReference type="SAM" id="MobiDB-lite"/>
    </source>
</evidence>
<dbReference type="EMBL" id="BAABFC010000010">
    <property type="protein sequence ID" value="GAA4497827.1"/>
    <property type="molecule type" value="Genomic_DNA"/>
</dbReference>
<evidence type="ECO:0000259" key="4">
    <source>
        <dbReference type="Pfam" id="PF02579"/>
    </source>
</evidence>
<accession>A0ABP8Q4L8</accession>
<dbReference type="InterPro" id="IPR034169">
    <property type="entry name" value="NifX-like"/>
</dbReference>
<dbReference type="PANTHER" id="PTHR33937">
    <property type="entry name" value="IRON-MOLYBDENUM PROTEIN-RELATED-RELATED"/>
    <property type="match status" value="1"/>
</dbReference>
<keyword evidence="2" id="KW-0535">Nitrogen fixation</keyword>
<dbReference type="Pfam" id="PF02579">
    <property type="entry name" value="Nitro_FeMo-Co"/>
    <property type="match status" value="1"/>
</dbReference>
<proteinExistence type="inferred from homology"/>
<evidence type="ECO:0000313" key="6">
    <source>
        <dbReference type="Proteomes" id="UP001501321"/>
    </source>
</evidence>
<name>A0ABP8Q4L8_9GAMM</name>